<keyword evidence="1" id="KW-0812">Transmembrane</keyword>
<dbReference type="EMBL" id="JBFOLJ010000010">
    <property type="protein sequence ID" value="KAL2501586.1"/>
    <property type="molecule type" value="Genomic_DNA"/>
</dbReference>
<feature type="transmembrane region" description="Helical" evidence="1">
    <location>
        <begin position="178"/>
        <end position="198"/>
    </location>
</feature>
<evidence type="ECO:0000256" key="1">
    <source>
        <dbReference type="SAM" id="Phobius"/>
    </source>
</evidence>
<keyword evidence="1" id="KW-1133">Transmembrane helix</keyword>
<keyword evidence="3" id="KW-1185">Reference proteome</keyword>
<proteinExistence type="predicted"/>
<dbReference type="AlphaFoldDB" id="A0ABD1SM68"/>
<protein>
    <submittedName>
        <fullName evidence="2">MFS domain-containing protein</fullName>
    </submittedName>
</protein>
<accession>A0ABD1SM68</accession>
<keyword evidence="1" id="KW-0472">Membrane</keyword>
<sequence>MERRQNSAITISTFPHAMVHQRGRVRNFQPLIAWLYATAQLRGATSPGQLRGRMRRELVYILLKIGKKCKHAISALTRASPQGAESSCQLCTLNAYLNTYFRVLSVYGIFIENVENVKHMIGVLYYNVKEKVSSNKLKMKWAKDAISMDLWRLTKNAGSAAGMLVLPSLVKFRGPQSVFLVEAALGAMWMWTLLWFRYVNDPPRSEHPKAAVAGFG</sequence>
<name>A0ABD1SM68_9LAMI</name>
<reference evidence="3" key="1">
    <citation type="submission" date="2024-07" db="EMBL/GenBank/DDBJ databases">
        <title>Two chromosome-level genome assemblies of Korean endemic species Abeliophyllum distichum and Forsythia ovata (Oleaceae).</title>
        <authorList>
            <person name="Jang H."/>
        </authorList>
    </citation>
    <scope>NUCLEOTIDE SEQUENCE [LARGE SCALE GENOMIC DNA]</scope>
</reference>
<evidence type="ECO:0000313" key="2">
    <source>
        <dbReference type="EMBL" id="KAL2501586.1"/>
    </source>
</evidence>
<gene>
    <name evidence="2" type="ORF">Fot_35434</name>
</gene>
<organism evidence="2 3">
    <name type="scientific">Forsythia ovata</name>
    <dbReference type="NCBI Taxonomy" id="205694"/>
    <lineage>
        <taxon>Eukaryota</taxon>
        <taxon>Viridiplantae</taxon>
        <taxon>Streptophyta</taxon>
        <taxon>Embryophyta</taxon>
        <taxon>Tracheophyta</taxon>
        <taxon>Spermatophyta</taxon>
        <taxon>Magnoliopsida</taxon>
        <taxon>eudicotyledons</taxon>
        <taxon>Gunneridae</taxon>
        <taxon>Pentapetalae</taxon>
        <taxon>asterids</taxon>
        <taxon>lamiids</taxon>
        <taxon>Lamiales</taxon>
        <taxon>Oleaceae</taxon>
        <taxon>Forsythieae</taxon>
        <taxon>Forsythia</taxon>
    </lineage>
</organism>
<comment type="caution">
    <text evidence="2">The sequence shown here is derived from an EMBL/GenBank/DDBJ whole genome shotgun (WGS) entry which is preliminary data.</text>
</comment>
<dbReference type="Proteomes" id="UP001604277">
    <property type="component" value="Unassembled WGS sequence"/>
</dbReference>
<evidence type="ECO:0000313" key="3">
    <source>
        <dbReference type="Proteomes" id="UP001604277"/>
    </source>
</evidence>